<keyword evidence="6" id="KW-0067">ATP-binding</keyword>
<evidence type="ECO:0000259" key="9">
    <source>
        <dbReference type="PROSITE" id="PS50109"/>
    </source>
</evidence>
<feature type="transmembrane region" description="Helical" evidence="8">
    <location>
        <begin position="154"/>
        <end position="173"/>
    </location>
</feature>
<keyword evidence="7" id="KW-0902">Two-component regulatory system</keyword>
<dbReference type="PROSITE" id="PS50109">
    <property type="entry name" value="HIS_KIN"/>
    <property type="match status" value="1"/>
</dbReference>
<dbReference type="RefSeq" id="WP_125074821.1">
    <property type="nucleotide sequence ID" value="NZ_CP053792.1"/>
</dbReference>
<dbReference type="InterPro" id="IPR036890">
    <property type="entry name" value="HATPase_C_sf"/>
</dbReference>
<dbReference type="Proteomes" id="UP000280759">
    <property type="component" value="Unassembled WGS sequence"/>
</dbReference>
<dbReference type="PANTHER" id="PTHR43065:SF46">
    <property type="entry name" value="C4-DICARBOXYLATE TRANSPORT SENSOR PROTEIN DCTB"/>
    <property type="match status" value="1"/>
</dbReference>
<evidence type="ECO:0000256" key="6">
    <source>
        <dbReference type="ARBA" id="ARBA00022840"/>
    </source>
</evidence>
<feature type="transmembrane region" description="Helical" evidence="8">
    <location>
        <begin position="86"/>
        <end position="110"/>
    </location>
</feature>
<comment type="catalytic activity">
    <reaction evidence="1">
        <text>ATP + protein L-histidine = ADP + protein N-phospho-L-histidine.</text>
        <dbReference type="EC" id="2.7.13.3"/>
    </reaction>
</comment>
<dbReference type="SMART" id="SM00387">
    <property type="entry name" value="HATPase_c"/>
    <property type="match status" value="1"/>
</dbReference>
<dbReference type="AlphaFoldDB" id="A0A3P5Y9W1"/>
<keyword evidence="5 10" id="KW-0418">Kinase</keyword>
<evidence type="ECO:0000256" key="4">
    <source>
        <dbReference type="ARBA" id="ARBA00022741"/>
    </source>
</evidence>
<dbReference type="PRINTS" id="PR00344">
    <property type="entry name" value="BCTRLSENSOR"/>
</dbReference>
<dbReference type="Gene3D" id="3.30.565.10">
    <property type="entry name" value="Histidine kinase-like ATPase, C-terminal domain"/>
    <property type="match status" value="1"/>
</dbReference>
<dbReference type="PANTHER" id="PTHR43065">
    <property type="entry name" value="SENSOR HISTIDINE KINASE"/>
    <property type="match status" value="1"/>
</dbReference>
<name>A0A3P5Y9W1_STRCB</name>
<protein>
    <recommendedName>
        <fullName evidence="2">histidine kinase</fullName>
        <ecNumber evidence="2">2.7.13.3</ecNumber>
    </recommendedName>
</protein>
<organism evidence="10 11">
    <name type="scientific">Streptococcus canis</name>
    <dbReference type="NCBI Taxonomy" id="1329"/>
    <lineage>
        <taxon>Bacteria</taxon>
        <taxon>Bacillati</taxon>
        <taxon>Bacillota</taxon>
        <taxon>Bacilli</taxon>
        <taxon>Lactobacillales</taxon>
        <taxon>Streptococcaceae</taxon>
        <taxon>Streptococcus</taxon>
    </lineage>
</organism>
<sequence>MLDILTKNHVERRQRIMIAAITIALAAQIYISVITDGFILTLSLFILPVFLYFNDDVNPFHICLGIALVSPIFRGMILTLVGDASFFKIIEFVFTDMVFYLCYGSCFYMLYWKRSYRHKGTFFLAIIICDYLSNILEISLLLNFQNYTVKTFQILFLTALIRAFVSCTFAYTYRYLTLLLLKEYHEQRYYYFIWSTSAVKSEVYFMQKNILEIENIMKNAYLLNKELEKLQLPQHYQHLSLDIARDVHEIKKDYQNVIKGLGTYFSVENESSMLLKDIFRIALSYVRSLIQAHQQDIIITEHLQSKMTVSNYYFLLTVISNIVLNAVEAIGAQKKGTIVVTTEENGQMLRIIISDNGPGISDKMKPHIFQPGFSTKFDANGDIYRGIGLSNVKTIVEEQFNGSISCSDTLPKGATFTITLSKEQLINGVSK</sequence>
<keyword evidence="3 10" id="KW-0808">Transferase</keyword>
<feature type="transmembrane region" description="Helical" evidence="8">
    <location>
        <begin position="122"/>
        <end position="142"/>
    </location>
</feature>
<dbReference type="SUPFAM" id="SSF55874">
    <property type="entry name" value="ATPase domain of HSP90 chaperone/DNA topoisomerase II/histidine kinase"/>
    <property type="match status" value="1"/>
</dbReference>
<reference evidence="10 11" key="1">
    <citation type="submission" date="2018-10" db="EMBL/GenBank/DDBJ databases">
        <authorList>
            <consortium name="Molecular Microbiology and Infection Unit (UMMI)"/>
            <person name="Machado M."/>
        </authorList>
    </citation>
    <scope>NUCLEOTIDE SEQUENCE [LARGE SCALE GENOMIC DNA]</scope>
    <source>
        <strain evidence="10">FMV2238.02</strain>
    </source>
</reference>
<evidence type="ECO:0000256" key="3">
    <source>
        <dbReference type="ARBA" id="ARBA00022679"/>
    </source>
</evidence>
<dbReference type="InterPro" id="IPR003594">
    <property type="entry name" value="HATPase_dom"/>
</dbReference>
<dbReference type="InterPro" id="IPR004358">
    <property type="entry name" value="Sig_transdc_His_kin-like_C"/>
</dbReference>
<dbReference type="Pfam" id="PF02518">
    <property type="entry name" value="HATPase_c"/>
    <property type="match status" value="1"/>
</dbReference>
<evidence type="ECO:0000256" key="1">
    <source>
        <dbReference type="ARBA" id="ARBA00000085"/>
    </source>
</evidence>
<proteinExistence type="predicted"/>
<keyword evidence="8" id="KW-0472">Membrane</keyword>
<evidence type="ECO:0000256" key="8">
    <source>
        <dbReference type="SAM" id="Phobius"/>
    </source>
</evidence>
<feature type="transmembrane region" description="Helical" evidence="8">
    <location>
        <begin position="60"/>
        <end position="80"/>
    </location>
</feature>
<dbReference type="GO" id="GO:0000160">
    <property type="term" value="P:phosphorelay signal transduction system"/>
    <property type="evidence" value="ECO:0007669"/>
    <property type="project" value="UniProtKB-KW"/>
</dbReference>
<dbReference type="InterPro" id="IPR005467">
    <property type="entry name" value="His_kinase_dom"/>
</dbReference>
<dbReference type="EMBL" id="UXEP01000041">
    <property type="protein sequence ID" value="VDC43497.1"/>
    <property type="molecule type" value="Genomic_DNA"/>
</dbReference>
<keyword evidence="4" id="KW-0547">Nucleotide-binding</keyword>
<evidence type="ECO:0000313" key="10">
    <source>
        <dbReference type="EMBL" id="VDC43497.1"/>
    </source>
</evidence>
<accession>A0A3P5Y9W1</accession>
<evidence type="ECO:0000313" key="11">
    <source>
        <dbReference type="Proteomes" id="UP000280759"/>
    </source>
</evidence>
<dbReference type="GO" id="GO:0005524">
    <property type="term" value="F:ATP binding"/>
    <property type="evidence" value="ECO:0007669"/>
    <property type="project" value="UniProtKB-KW"/>
</dbReference>
<gene>
    <name evidence="10" type="primary">glnK</name>
    <name evidence="10" type="ORF">FMV2238Y02_20010</name>
</gene>
<dbReference type="CDD" id="cd00075">
    <property type="entry name" value="HATPase"/>
    <property type="match status" value="1"/>
</dbReference>
<feature type="domain" description="Histidine kinase" evidence="9">
    <location>
        <begin position="315"/>
        <end position="424"/>
    </location>
</feature>
<evidence type="ECO:0000256" key="7">
    <source>
        <dbReference type="ARBA" id="ARBA00023012"/>
    </source>
</evidence>
<feature type="transmembrane region" description="Helical" evidence="8">
    <location>
        <begin position="15"/>
        <end position="31"/>
    </location>
</feature>
<dbReference type="EC" id="2.7.13.3" evidence="2"/>
<dbReference type="GO" id="GO:0004673">
    <property type="term" value="F:protein histidine kinase activity"/>
    <property type="evidence" value="ECO:0007669"/>
    <property type="project" value="UniProtKB-EC"/>
</dbReference>
<keyword evidence="11" id="KW-1185">Reference proteome</keyword>
<evidence type="ECO:0000256" key="5">
    <source>
        <dbReference type="ARBA" id="ARBA00022777"/>
    </source>
</evidence>
<keyword evidence="8" id="KW-1133">Transmembrane helix</keyword>
<keyword evidence="8" id="KW-0812">Transmembrane</keyword>
<evidence type="ECO:0000256" key="2">
    <source>
        <dbReference type="ARBA" id="ARBA00012438"/>
    </source>
</evidence>